<dbReference type="Proteomes" id="UP001274896">
    <property type="component" value="Unassembled WGS sequence"/>
</dbReference>
<sequence length="84" mass="9761">MSAVIHPTERIYSLIPREEVKSEKAPRYTSRFREQVKQEKQQNKAYNKTMGPAQVEIPSPEKYLQKHSKGPKIPESESTVQSFE</sequence>
<dbReference type="EMBL" id="JAUCMX010000003">
    <property type="protein sequence ID" value="KAK3552072.1"/>
    <property type="molecule type" value="Genomic_DNA"/>
</dbReference>
<evidence type="ECO:0000256" key="1">
    <source>
        <dbReference type="SAM" id="MobiDB-lite"/>
    </source>
</evidence>
<name>A0AAE0RGZ4_9TELE</name>
<comment type="caution">
    <text evidence="2">The sequence shown here is derived from an EMBL/GenBank/DDBJ whole genome shotgun (WGS) entry which is preliminary data.</text>
</comment>
<evidence type="ECO:0000313" key="3">
    <source>
        <dbReference type="Proteomes" id="UP001274896"/>
    </source>
</evidence>
<protein>
    <submittedName>
        <fullName evidence="2">Uncharacterized protein</fullName>
    </submittedName>
</protein>
<dbReference type="AlphaFoldDB" id="A0AAE0RGZ4"/>
<organism evidence="2 3">
    <name type="scientific">Hemibagrus guttatus</name>
    <dbReference type="NCBI Taxonomy" id="175788"/>
    <lineage>
        <taxon>Eukaryota</taxon>
        <taxon>Metazoa</taxon>
        <taxon>Chordata</taxon>
        <taxon>Craniata</taxon>
        <taxon>Vertebrata</taxon>
        <taxon>Euteleostomi</taxon>
        <taxon>Actinopterygii</taxon>
        <taxon>Neopterygii</taxon>
        <taxon>Teleostei</taxon>
        <taxon>Ostariophysi</taxon>
        <taxon>Siluriformes</taxon>
        <taxon>Bagridae</taxon>
        <taxon>Hemibagrus</taxon>
    </lineage>
</organism>
<keyword evidence="3" id="KW-1185">Reference proteome</keyword>
<proteinExistence type="predicted"/>
<reference evidence="2" key="1">
    <citation type="submission" date="2023-06" db="EMBL/GenBank/DDBJ databases">
        <title>Male Hemibagrus guttatus genome.</title>
        <authorList>
            <person name="Bian C."/>
        </authorList>
    </citation>
    <scope>NUCLEOTIDE SEQUENCE</scope>
    <source>
        <strain evidence="2">Male_cb2023</strain>
        <tissue evidence="2">Muscle</tissue>
    </source>
</reference>
<evidence type="ECO:0000313" key="2">
    <source>
        <dbReference type="EMBL" id="KAK3552072.1"/>
    </source>
</evidence>
<gene>
    <name evidence="2" type="ORF">QTP70_032620</name>
</gene>
<feature type="region of interest" description="Disordered" evidence="1">
    <location>
        <begin position="38"/>
        <end position="84"/>
    </location>
</feature>
<accession>A0AAE0RGZ4</accession>